<accession>A0A9P8UV16</accession>
<evidence type="ECO:0000313" key="1">
    <source>
        <dbReference type="EMBL" id="KAH6658903.1"/>
    </source>
</evidence>
<sequence>MARPTVISILPLTTLQCIADDTNLPEISQDPEGYNDLALGDAGYHALPRRQLLPRNSYERHKGLSDDNTYDEDDLKAAQTSLDDEDKHLLLGNHPCSLTLLLCSNYCALRDSELICSPTPGAGGQKSWVCAGALQAFIYPTS</sequence>
<evidence type="ECO:0000313" key="2">
    <source>
        <dbReference type="Proteomes" id="UP000758603"/>
    </source>
</evidence>
<proteinExistence type="predicted"/>
<keyword evidence="2" id="KW-1185">Reference proteome</keyword>
<comment type="caution">
    <text evidence="1">The sequence shown here is derived from an EMBL/GenBank/DDBJ whole genome shotgun (WGS) entry which is preliminary data.</text>
</comment>
<dbReference type="Proteomes" id="UP000758603">
    <property type="component" value="Unassembled WGS sequence"/>
</dbReference>
<dbReference type="EMBL" id="JAGPXC010000001">
    <property type="protein sequence ID" value="KAH6658903.1"/>
    <property type="molecule type" value="Genomic_DNA"/>
</dbReference>
<dbReference type="AlphaFoldDB" id="A0A9P8UV16"/>
<organism evidence="1 2">
    <name type="scientific">Truncatella angustata</name>
    <dbReference type="NCBI Taxonomy" id="152316"/>
    <lineage>
        <taxon>Eukaryota</taxon>
        <taxon>Fungi</taxon>
        <taxon>Dikarya</taxon>
        <taxon>Ascomycota</taxon>
        <taxon>Pezizomycotina</taxon>
        <taxon>Sordariomycetes</taxon>
        <taxon>Xylariomycetidae</taxon>
        <taxon>Amphisphaeriales</taxon>
        <taxon>Sporocadaceae</taxon>
        <taxon>Truncatella</taxon>
    </lineage>
</organism>
<protein>
    <submittedName>
        <fullName evidence="1">Uncharacterized protein</fullName>
    </submittedName>
</protein>
<dbReference type="RefSeq" id="XP_045963034.1">
    <property type="nucleotide sequence ID" value="XM_046099012.1"/>
</dbReference>
<name>A0A9P8UV16_9PEZI</name>
<dbReference type="GeneID" id="70127904"/>
<gene>
    <name evidence="1" type="ORF">BKA67DRAFT_529093</name>
</gene>
<reference evidence="1" key="1">
    <citation type="journal article" date="2021" name="Nat. Commun.">
        <title>Genetic determinants of endophytism in the Arabidopsis root mycobiome.</title>
        <authorList>
            <person name="Mesny F."/>
            <person name="Miyauchi S."/>
            <person name="Thiergart T."/>
            <person name="Pickel B."/>
            <person name="Atanasova L."/>
            <person name="Karlsson M."/>
            <person name="Huettel B."/>
            <person name="Barry K.W."/>
            <person name="Haridas S."/>
            <person name="Chen C."/>
            <person name="Bauer D."/>
            <person name="Andreopoulos W."/>
            <person name="Pangilinan J."/>
            <person name="LaButti K."/>
            <person name="Riley R."/>
            <person name="Lipzen A."/>
            <person name="Clum A."/>
            <person name="Drula E."/>
            <person name="Henrissat B."/>
            <person name="Kohler A."/>
            <person name="Grigoriev I.V."/>
            <person name="Martin F.M."/>
            <person name="Hacquard S."/>
        </authorList>
    </citation>
    <scope>NUCLEOTIDE SEQUENCE</scope>
    <source>
        <strain evidence="1">MPI-SDFR-AT-0073</strain>
    </source>
</reference>